<evidence type="ECO:0000256" key="4">
    <source>
        <dbReference type="ARBA" id="ARBA00023136"/>
    </source>
</evidence>
<keyword evidence="3 6" id="KW-1133">Transmembrane helix</keyword>
<feature type="transmembrane region" description="Helical" evidence="6">
    <location>
        <begin position="305"/>
        <end position="323"/>
    </location>
</feature>
<feature type="transmembrane region" description="Helical" evidence="6">
    <location>
        <begin position="463"/>
        <end position="480"/>
    </location>
</feature>
<evidence type="ECO:0000256" key="6">
    <source>
        <dbReference type="SAM" id="Phobius"/>
    </source>
</evidence>
<feature type="transmembrane region" description="Helical" evidence="6">
    <location>
        <begin position="440"/>
        <end position="457"/>
    </location>
</feature>
<accession>A0ABZ1SN97</accession>
<dbReference type="PROSITE" id="PS50850">
    <property type="entry name" value="MFS"/>
    <property type="match status" value="1"/>
</dbReference>
<dbReference type="SUPFAM" id="SSF103473">
    <property type="entry name" value="MFS general substrate transporter"/>
    <property type="match status" value="1"/>
</dbReference>
<feature type="domain" description="Major facilitator superfamily (MFS) profile" evidence="7">
    <location>
        <begin position="12"/>
        <end position="484"/>
    </location>
</feature>
<gene>
    <name evidence="8" type="ORF">OG913_31805</name>
</gene>
<protein>
    <submittedName>
        <fullName evidence="8">MFS transporter</fullName>
    </submittedName>
</protein>
<sequence length="500" mass="48287">MVSVPSGERSRGIGALVTGNLLGGVAVASGIAVGGLLLERLGGTSVAGLGQAASVLGAAVAAVPLAGVAARHGRRRSLTLGYAIAVLGGALIVTAAVVAQLAVLLAGLALFGVGQAVNLQSRYAAADGAAPGNRARTMSIVIWATTIGSVAGPNLSEVADRFGRWLGLPGLAGPYVFSIVSFALAGAVVTVFLRRPTAPSSTPSAPGSGQAAPAAPSAPATSASGQATSASSPAAPSSTAPAPASGQAAPAAPSAPASGQAAPAAPSAPSSGPAAPASGEAVTSARAVGAVAALRWAAADPAARFAVVLIAVAHAMMVMVMVMTPLHMQHHGMSLQLVGVVISLHVLGMYALSPVFGWLADRIGAVRTACGGMLLLVAAVTLGFVAASAGEGSTLTALALIVLGLGWSVSLISASALLAGTAADDVRVPLQGATDAGMNYAGAAAAALAGPILAAGGFQAVNVAAAAILVPAVAAAIAVLRRGRAATKEGDDERRERVRP</sequence>
<organism evidence="8 9">
    <name type="scientific">Microbispora hainanensis</name>
    <dbReference type="NCBI Taxonomy" id="568844"/>
    <lineage>
        <taxon>Bacteria</taxon>
        <taxon>Bacillati</taxon>
        <taxon>Actinomycetota</taxon>
        <taxon>Actinomycetes</taxon>
        <taxon>Streptosporangiales</taxon>
        <taxon>Streptosporangiaceae</taxon>
        <taxon>Microbispora</taxon>
    </lineage>
</organism>
<dbReference type="Gene3D" id="1.20.1250.20">
    <property type="entry name" value="MFS general substrate transporter like domains"/>
    <property type="match status" value="2"/>
</dbReference>
<evidence type="ECO:0000313" key="8">
    <source>
        <dbReference type="EMBL" id="WUP73929.1"/>
    </source>
</evidence>
<feature type="region of interest" description="Disordered" evidence="5">
    <location>
        <begin position="197"/>
        <end position="278"/>
    </location>
</feature>
<dbReference type="Proteomes" id="UP001432011">
    <property type="component" value="Chromosome"/>
</dbReference>
<name>A0ABZ1SN97_9ACTN</name>
<reference evidence="8" key="1">
    <citation type="submission" date="2022-10" db="EMBL/GenBank/DDBJ databases">
        <title>The complete genomes of actinobacterial strains from the NBC collection.</title>
        <authorList>
            <person name="Joergensen T.S."/>
            <person name="Alvarez Arevalo M."/>
            <person name="Sterndorff E.B."/>
            <person name="Faurdal D."/>
            <person name="Vuksanovic O."/>
            <person name="Mourched A.-S."/>
            <person name="Charusanti P."/>
            <person name="Shaw S."/>
            <person name="Blin K."/>
            <person name="Weber T."/>
        </authorList>
    </citation>
    <scope>NUCLEOTIDE SEQUENCE</scope>
    <source>
        <strain evidence="8">NBC_00254</strain>
    </source>
</reference>
<evidence type="ECO:0000256" key="5">
    <source>
        <dbReference type="SAM" id="MobiDB-lite"/>
    </source>
</evidence>
<keyword evidence="9" id="KW-1185">Reference proteome</keyword>
<feature type="transmembrane region" description="Helical" evidence="6">
    <location>
        <begin position="371"/>
        <end position="389"/>
    </location>
</feature>
<keyword evidence="4 6" id="KW-0472">Membrane</keyword>
<dbReference type="PANTHER" id="PTHR23534:SF1">
    <property type="entry name" value="MAJOR FACILITATOR SUPERFAMILY PROTEIN"/>
    <property type="match status" value="1"/>
</dbReference>
<proteinExistence type="predicted"/>
<dbReference type="InterPro" id="IPR011701">
    <property type="entry name" value="MFS"/>
</dbReference>
<dbReference type="RefSeq" id="WP_328709024.1">
    <property type="nucleotide sequence ID" value="NZ_CP108085.1"/>
</dbReference>
<feature type="transmembrane region" description="Helical" evidence="6">
    <location>
        <begin position="395"/>
        <end position="419"/>
    </location>
</feature>
<dbReference type="EMBL" id="CP108085">
    <property type="protein sequence ID" value="WUP73929.1"/>
    <property type="molecule type" value="Genomic_DNA"/>
</dbReference>
<evidence type="ECO:0000313" key="9">
    <source>
        <dbReference type="Proteomes" id="UP001432011"/>
    </source>
</evidence>
<dbReference type="InterPro" id="IPR036259">
    <property type="entry name" value="MFS_trans_sf"/>
</dbReference>
<feature type="transmembrane region" description="Helical" evidence="6">
    <location>
        <begin position="172"/>
        <end position="193"/>
    </location>
</feature>
<dbReference type="PANTHER" id="PTHR23534">
    <property type="entry name" value="MFS PERMEASE"/>
    <property type="match status" value="1"/>
</dbReference>
<feature type="transmembrane region" description="Helical" evidence="6">
    <location>
        <begin position="82"/>
        <end position="111"/>
    </location>
</feature>
<dbReference type="Pfam" id="PF07690">
    <property type="entry name" value="MFS_1"/>
    <property type="match status" value="2"/>
</dbReference>
<evidence type="ECO:0000256" key="3">
    <source>
        <dbReference type="ARBA" id="ARBA00022989"/>
    </source>
</evidence>
<evidence type="ECO:0000256" key="1">
    <source>
        <dbReference type="ARBA" id="ARBA00004651"/>
    </source>
</evidence>
<dbReference type="InterPro" id="IPR020846">
    <property type="entry name" value="MFS_dom"/>
</dbReference>
<keyword evidence="2 6" id="KW-0812">Transmembrane</keyword>
<comment type="subcellular location">
    <subcellularLocation>
        <location evidence="1">Cell membrane</location>
        <topology evidence="1">Multi-pass membrane protein</topology>
    </subcellularLocation>
</comment>
<feature type="transmembrane region" description="Helical" evidence="6">
    <location>
        <begin position="12"/>
        <end position="37"/>
    </location>
</feature>
<feature type="transmembrane region" description="Helical" evidence="6">
    <location>
        <begin position="49"/>
        <end position="70"/>
    </location>
</feature>
<evidence type="ECO:0000256" key="2">
    <source>
        <dbReference type="ARBA" id="ARBA00022692"/>
    </source>
</evidence>
<evidence type="ECO:0000259" key="7">
    <source>
        <dbReference type="PROSITE" id="PS50850"/>
    </source>
</evidence>
<feature type="transmembrane region" description="Helical" evidence="6">
    <location>
        <begin position="335"/>
        <end position="359"/>
    </location>
</feature>